<accession>A0A0L6UAJ8</accession>
<evidence type="ECO:0000313" key="2">
    <source>
        <dbReference type="EMBL" id="KNZ45287.1"/>
    </source>
</evidence>
<dbReference type="Proteomes" id="UP000037035">
    <property type="component" value="Unassembled WGS sequence"/>
</dbReference>
<feature type="coiled-coil region" evidence="1">
    <location>
        <begin position="149"/>
        <end position="176"/>
    </location>
</feature>
<evidence type="ECO:0000313" key="3">
    <source>
        <dbReference type="Proteomes" id="UP000037035"/>
    </source>
</evidence>
<keyword evidence="3" id="KW-1185">Reference proteome</keyword>
<keyword evidence="1" id="KW-0175">Coiled coil</keyword>
<proteinExistence type="predicted"/>
<dbReference type="AlphaFoldDB" id="A0A0L6UAJ8"/>
<organism evidence="2 3">
    <name type="scientific">Puccinia sorghi</name>
    <dbReference type="NCBI Taxonomy" id="27349"/>
    <lineage>
        <taxon>Eukaryota</taxon>
        <taxon>Fungi</taxon>
        <taxon>Dikarya</taxon>
        <taxon>Basidiomycota</taxon>
        <taxon>Pucciniomycotina</taxon>
        <taxon>Pucciniomycetes</taxon>
        <taxon>Pucciniales</taxon>
        <taxon>Pucciniaceae</taxon>
        <taxon>Puccinia</taxon>
    </lineage>
</organism>
<dbReference type="VEuPathDB" id="FungiDB:VP01_829g3"/>
<reference evidence="2 3" key="1">
    <citation type="submission" date="2015-08" db="EMBL/GenBank/DDBJ databases">
        <title>Next Generation Sequencing and Analysis of the Genome of Puccinia sorghi L Schw, the Causal Agent of Maize Common Rust.</title>
        <authorList>
            <person name="Rochi L."/>
            <person name="Burguener G."/>
            <person name="Darino M."/>
            <person name="Turjanski A."/>
            <person name="Kreff E."/>
            <person name="Dieguez M.J."/>
            <person name="Sacco F."/>
        </authorList>
    </citation>
    <scope>NUCLEOTIDE SEQUENCE [LARGE SCALE GENOMIC DNA]</scope>
    <source>
        <strain evidence="2 3">RO10H11247</strain>
    </source>
</reference>
<protein>
    <submittedName>
        <fullName evidence="2">Uncharacterized protein</fullName>
    </submittedName>
</protein>
<comment type="caution">
    <text evidence="2">The sequence shown here is derived from an EMBL/GenBank/DDBJ whole genome shotgun (WGS) entry which is preliminary data.</text>
</comment>
<gene>
    <name evidence="2" type="ORF">VP01_829g3</name>
</gene>
<evidence type="ECO:0000256" key="1">
    <source>
        <dbReference type="SAM" id="Coils"/>
    </source>
</evidence>
<name>A0A0L6UAJ8_9BASI</name>
<sequence>MRLEAVRELTKSHLSPSSHQLFTYNQKVDPAAHLEASQAKYEDLQIKIHKSVTEGKLIHVEDGEADDLWHDLLVVQQGVTPQMVLLSGGYYKVRAKCANIIWDYLAEKSGIKKPKIMTVYASTGGGLQTFDKAEGTGLLEVSEIMKLKEESLNLNHQEYLEEVNQARESLRKTLQQNDFTTIALKTSPAGILDIIEEFKHKVAVIWTGPVDRLPNSPSWAIKFNYSKAPEAGDDLLDIGVPIIMVSPKVGNGRMHSIVDKQFMAKNLELLRKFNAFLPTDQSFAGFDRLANIALDPNAKFSHYIFSLADSLRDQMINAAQQTEKALDIEAAQFKRELQGEELRKKLDYIDVQRTLKLPLGQRWEALKAENTPDSIFREFCPVDQTLQLVSDPEMKNTVTQVVEVEMKRLDKDNDKLKIQVKPKQGSNLFLITQIDTKPLEAKNQSVIKWMADGEKSNPRDIAPRL</sequence>
<dbReference type="OrthoDB" id="2504536at2759"/>
<dbReference type="EMBL" id="LAVV01013826">
    <property type="protein sequence ID" value="KNZ45287.1"/>
    <property type="molecule type" value="Genomic_DNA"/>
</dbReference>